<dbReference type="EMBL" id="AP025516">
    <property type="protein sequence ID" value="BDD87604.1"/>
    <property type="molecule type" value="Genomic_DNA"/>
</dbReference>
<reference evidence="3 4" key="1">
    <citation type="submission" date="2022-01" db="EMBL/GenBank/DDBJ databases">
        <title>Desulfofustis limnae sp. nov., a novel mesophilic sulfate-reducing bacterium isolated from marsh soil.</title>
        <authorList>
            <person name="Watanabe M."/>
            <person name="Takahashi A."/>
            <person name="Kojima H."/>
            <person name="Fukui M."/>
        </authorList>
    </citation>
    <scope>NUCLEOTIDE SEQUENCE [LARGE SCALE GENOMIC DNA]</scope>
    <source>
        <strain evidence="3 4">PPLL</strain>
    </source>
</reference>
<evidence type="ECO:0000313" key="4">
    <source>
        <dbReference type="Proteomes" id="UP000830055"/>
    </source>
</evidence>
<keyword evidence="4" id="KW-1185">Reference proteome</keyword>
<evidence type="ECO:0000313" key="3">
    <source>
        <dbReference type="EMBL" id="BDD87604.1"/>
    </source>
</evidence>
<proteinExistence type="predicted"/>
<feature type="region of interest" description="Disordered" evidence="1">
    <location>
        <begin position="323"/>
        <end position="350"/>
    </location>
</feature>
<dbReference type="Proteomes" id="UP000830055">
    <property type="component" value="Chromosome"/>
</dbReference>
<dbReference type="RefSeq" id="WP_284151027.1">
    <property type="nucleotide sequence ID" value="NZ_AP025516.1"/>
</dbReference>
<protein>
    <submittedName>
        <fullName evidence="3">Uncharacterized protein</fullName>
    </submittedName>
</protein>
<organism evidence="3 4">
    <name type="scientific">Desulfofustis limnaeus</name>
    <dbReference type="NCBI Taxonomy" id="2740163"/>
    <lineage>
        <taxon>Bacteria</taxon>
        <taxon>Pseudomonadati</taxon>
        <taxon>Thermodesulfobacteriota</taxon>
        <taxon>Desulfobulbia</taxon>
        <taxon>Desulfobulbales</taxon>
        <taxon>Desulfocapsaceae</taxon>
        <taxon>Desulfofustis</taxon>
    </lineage>
</organism>
<sequence>MRFSIKILTILALIYFPNSAFSSIIVFDDFEYSVNRNTPNDALKFRKDGLGQWDGVKSSQNDGQSGARGYLYTVSSIPGYSGTFPGSSSQKVLCMEFLPESLGFQTDAYLALGDMAAPQNTIPANVWYQYWIYINNYGEQQTAWARDGGKWLYPCINGSPSCSPSYVSYLGLLKPISYNPFNEEASNANVYHGIEATGANYAPGSDPGVWKLGHNRAAYGGLLQSNRWTLVKIHIDHTGNSPLAANGQGVYEEWHKPYGGDWVKVAEWIGGSTPNFTWDVTRMGTGYNIGNKSFKLGTTFNGRDSWIYVDDFVIATSEADLPAYDGEDGSGTGSNDDLLPTIPRGFQMSQ</sequence>
<feature type="signal peptide" evidence="2">
    <location>
        <begin position="1"/>
        <end position="22"/>
    </location>
</feature>
<name>A0ABM7W9F2_9BACT</name>
<keyword evidence="2" id="KW-0732">Signal</keyword>
<accession>A0ABM7W9F2</accession>
<evidence type="ECO:0000256" key="1">
    <source>
        <dbReference type="SAM" id="MobiDB-lite"/>
    </source>
</evidence>
<evidence type="ECO:0000256" key="2">
    <source>
        <dbReference type="SAM" id="SignalP"/>
    </source>
</evidence>
<gene>
    <name evidence="3" type="ORF">DPPLL_19690</name>
</gene>
<feature type="chain" id="PRO_5046529809" evidence="2">
    <location>
        <begin position="23"/>
        <end position="350"/>
    </location>
</feature>